<dbReference type="Gene3D" id="3.40.50.720">
    <property type="entry name" value="NAD(P)-binding Rossmann-like Domain"/>
    <property type="match status" value="1"/>
</dbReference>
<dbReference type="InterPro" id="IPR035985">
    <property type="entry name" value="Ubiquitin-activating_enz"/>
</dbReference>
<name>A0ABU7RBC9_9ACTN</name>
<dbReference type="Pfam" id="PF00899">
    <property type="entry name" value="ThiF"/>
    <property type="match status" value="1"/>
</dbReference>
<organism evidence="2 3">
    <name type="scientific">Olsenella absiana</name>
    <dbReference type="NCBI Taxonomy" id="3115222"/>
    <lineage>
        <taxon>Bacteria</taxon>
        <taxon>Bacillati</taxon>
        <taxon>Actinomycetota</taxon>
        <taxon>Coriobacteriia</taxon>
        <taxon>Coriobacteriales</taxon>
        <taxon>Atopobiaceae</taxon>
        <taxon>Olsenella</taxon>
    </lineage>
</organism>
<dbReference type="GO" id="GO:0016779">
    <property type="term" value="F:nucleotidyltransferase activity"/>
    <property type="evidence" value="ECO:0007669"/>
    <property type="project" value="UniProtKB-KW"/>
</dbReference>
<sequence>MNPRLSPSVSVVPLGAGVVEFFKTNTRQQVRLRTPDDTILHIVNGLDGTKDASEIATEHGATSQSVARLLSYLERNGILDNVEPSSDFDAYEVFRRPVSFLQDFSTSHEHLVRMWDALRSARIVVVGLGAVGSWVACCLVQTGVRRLVLVDPDVVELSNLHRQLGYRTSDVGRPKVDALSDALMRYRPDLDIERCPVELSEGSLERIEGGVDLVINCADKPTVDQTSKWVGGYCMPRGIPHIVGGGYNLHLSLIGQTVIPGRTACVRCFERQLERDNEIDPTRVKKLQVPNRKVGSLGPLCALNASMVAMEAVKVLTGCTDPANANRRGEFDITTMAVSYTAYERLDDCDWCGEHGKYSGQGR</sequence>
<feature type="domain" description="THIF-type NAD/FAD binding fold" evidence="1">
    <location>
        <begin position="116"/>
        <end position="343"/>
    </location>
</feature>
<accession>A0ABU7RBC9</accession>
<comment type="caution">
    <text evidence="2">The sequence shown here is derived from an EMBL/GenBank/DDBJ whole genome shotgun (WGS) entry which is preliminary data.</text>
</comment>
<dbReference type="InterPro" id="IPR000594">
    <property type="entry name" value="ThiF_NAD_FAD-bd"/>
</dbReference>
<reference evidence="2 3" key="1">
    <citation type="submission" date="2024-01" db="EMBL/GenBank/DDBJ databases">
        <title>Description of Olsenella sp. nov., isolated from pig feces.</title>
        <authorList>
            <person name="Chang Y.-H."/>
        </authorList>
    </citation>
    <scope>NUCLEOTIDE SEQUENCE [LARGE SCALE GENOMIC DNA]</scope>
    <source>
        <strain evidence="2 3">YH-ols2223</strain>
    </source>
</reference>
<dbReference type="Proteomes" id="UP001332931">
    <property type="component" value="Unassembled WGS sequence"/>
</dbReference>
<dbReference type="PANTHER" id="PTHR43267">
    <property type="entry name" value="TRNA THREONYLCARBAMOYLADENOSINE DEHYDRATASE"/>
    <property type="match status" value="1"/>
</dbReference>
<evidence type="ECO:0000259" key="1">
    <source>
        <dbReference type="Pfam" id="PF00899"/>
    </source>
</evidence>
<keyword evidence="2" id="KW-0808">Transferase</keyword>
<proteinExistence type="predicted"/>
<dbReference type="SUPFAM" id="SSF69572">
    <property type="entry name" value="Activating enzymes of the ubiquitin-like proteins"/>
    <property type="match status" value="1"/>
</dbReference>
<dbReference type="EMBL" id="JAZGJQ010000009">
    <property type="protein sequence ID" value="MEE6147920.1"/>
    <property type="molecule type" value="Genomic_DNA"/>
</dbReference>
<dbReference type="InterPro" id="IPR045886">
    <property type="entry name" value="ThiF/MoeB/HesA"/>
</dbReference>
<evidence type="ECO:0000313" key="3">
    <source>
        <dbReference type="Proteomes" id="UP001332931"/>
    </source>
</evidence>
<evidence type="ECO:0000313" key="2">
    <source>
        <dbReference type="EMBL" id="MEE6147920.1"/>
    </source>
</evidence>
<keyword evidence="3" id="KW-1185">Reference proteome</keyword>
<protein>
    <submittedName>
        <fullName evidence="2">ThiF family adenylyltransferase</fullName>
    </submittedName>
</protein>
<dbReference type="RefSeq" id="WP_330958685.1">
    <property type="nucleotide sequence ID" value="NZ_JAZGJQ010000009.1"/>
</dbReference>
<keyword evidence="2" id="KW-0548">Nucleotidyltransferase</keyword>
<gene>
    <name evidence="2" type="ORF">VXJ25_08005</name>
</gene>
<dbReference type="PANTHER" id="PTHR43267:SF1">
    <property type="entry name" value="TRNA THREONYLCARBAMOYLADENOSINE DEHYDRATASE"/>
    <property type="match status" value="1"/>
</dbReference>